<dbReference type="Proteomes" id="UP000037953">
    <property type="component" value="Unassembled WGS sequence"/>
</dbReference>
<feature type="domain" description="Methyltransferase type 11" evidence="4">
    <location>
        <begin position="50"/>
        <end position="136"/>
    </location>
</feature>
<protein>
    <submittedName>
        <fullName evidence="5">Methyltransferase type 11</fullName>
    </submittedName>
</protein>
<dbReference type="PATRIC" id="fig|253.9.peg.3021"/>
<evidence type="ECO:0000313" key="6">
    <source>
        <dbReference type="Proteomes" id="UP000037953"/>
    </source>
</evidence>
<comment type="caution">
    <text evidence="5">The sequence shown here is derived from an EMBL/GenBank/DDBJ whole genome shotgun (WGS) entry which is preliminary data.</text>
</comment>
<reference evidence="6" key="2">
    <citation type="submission" date="2015-09" db="EMBL/GenBank/DDBJ databases">
        <title>Draft genome sequence of a multidrug-resistant Chryseobacterium indologenes isolate from Malaysia.</title>
        <authorList>
            <person name="Yu C.Y."/>
            <person name="Ang G.Y."/>
            <person name="Chan K.-G."/>
        </authorList>
    </citation>
    <scope>NUCLEOTIDE SEQUENCE [LARGE SCALE GENOMIC DNA]</scope>
    <source>
        <strain evidence="6">CI_885</strain>
    </source>
</reference>
<dbReference type="GO" id="GO:0032259">
    <property type="term" value="P:methylation"/>
    <property type="evidence" value="ECO:0007669"/>
    <property type="project" value="UniProtKB-KW"/>
</dbReference>
<organism evidence="5 6">
    <name type="scientific">Chryseobacterium indologenes</name>
    <name type="common">Flavobacterium indologenes</name>
    <dbReference type="NCBI Taxonomy" id="253"/>
    <lineage>
        <taxon>Bacteria</taxon>
        <taxon>Pseudomonadati</taxon>
        <taxon>Bacteroidota</taxon>
        <taxon>Flavobacteriia</taxon>
        <taxon>Flavobacteriales</taxon>
        <taxon>Weeksellaceae</taxon>
        <taxon>Chryseobacterium group</taxon>
        <taxon>Chryseobacterium</taxon>
    </lineage>
</organism>
<proteinExistence type="predicted"/>
<sequence length="222" mass="25805">MKTNIREYYNNLADTYDENRFGNSYGKYIDQQEKVFLSSFFRRTKYSKILDLGCGTGRLLGWATHGTDFSEQMLQIAREKHPDKIISAGEISKIPFDTLFDCIFCFHVIMHQTKDETRKFLDECSRKLNSGGILIFDYPTKARRKTVSPQEDWHAGNSFTPSEISQLSKDGWRVKSTTGILLFPVHRIPGSIRKFFLPVDILLCRTFLKRWASYHIAVLEKI</sequence>
<accession>A0A0N0IX30</accession>
<keyword evidence="2 5" id="KW-0808">Transferase</keyword>
<dbReference type="GO" id="GO:0008757">
    <property type="term" value="F:S-adenosylmethionine-dependent methyltransferase activity"/>
    <property type="evidence" value="ECO:0007669"/>
    <property type="project" value="InterPro"/>
</dbReference>
<dbReference type="CDD" id="cd02440">
    <property type="entry name" value="AdoMet_MTases"/>
    <property type="match status" value="1"/>
</dbReference>
<keyword evidence="1 5" id="KW-0489">Methyltransferase</keyword>
<dbReference type="EMBL" id="LJOD01000003">
    <property type="protein sequence ID" value="KPE51911.1"/>
    <property type="molecule type" value="Genomic_DNA"/>
</dbReference>
<dbReference type="InterPro" id="IPR029063">
    <property type="entry name" value="SAM-dependent_MTases_sf"/>
</dbReference>
<reference evidence="5 6" key="1">
    <citation type="journal article" date="2015" name="Genom Data">
        <title>Draft genome sequence of a multidrug-resistant Chryseobacterium indologenes isolate from Malaysia.</title>
        <authorList>
            <person name="Yu C.Y."/>
            <person name="Ang G.Y."/>
            <person name="Cheng H.J."/>
            <person name="Cheong Y.M."/>
            <person name="Yin W.F."/>
            <person name="Chan K.G."/>
        </authorList>
    </citation>
    <scope>NUCLEOTIDE SEQUENCE [LARGE SCALE GENOMIC DNA]</scope>
    <source>
        <strain evidence="5 6">CI_885</strain>
    </source>
</reference>
<dbReference type="Gene3D" id="3.40.50.150">
    <property type="entry name" value="Vaccinia Virus protein VP39"/>
    <property type="match status" value="1"/>
</dbReference>
<evidence type="ECO:0000313" key="5">
    <source>
        <dbReference type="EMBL" id="KPE51911.1"/>
    </source>
</evidence>
<dbReference type="RefSeq" id="WP_241489173.1">
    <property type="nucleotide sequence ID" value="NZ_LJOD01000003.1"/>
</dbReference>
<evidence type="ECO:0000259" key="4">
    <source>
        <dbReference type="Pfam" id="PF08241"/>
    </source>
</evidence>
<dbReference type="SUPFAM" id="SSF53335">
    <property type="entry name" value="S-adenosyl-L-methionine-dependent methyltransferases"/>
    <property type="match status" value="1"/>
</dbReference>
<evidence type="ECO:0000256" key="1">
    <source>
        <dbReference type="ARBA" id="ARBA00022603"/>
    </source>
</evidence>
<evidence type="ECO:0000256" key="3">
    <source>
        <dbReference type="ARBA" id="ARBA00022691"/>
    </source>
</evidence>
<gene>
    <name evidence="5" type="ORF">AOB46_06715</name>
</gene>
<dbReference type="PANTHER" id="PTHR43464:SF19">
    <property type="entry name" value="UBIQUINONE BIOSYNTHESIS O-METHYLTRANSFERASE, MITOCHONDRIAL"/>
    <property type="match status" value="1"/>
</dbReference>
<name>A0A0N0IX30_CHRID</name>
<dbReference type="Pfam" id="PF08241">
    <property type="entry name" value="Methyltransf_11"/>
    <property type="match status" value="1"/>
</dbReference>
<evidence type="ECO:0000256" key="2">
    <source>
        <dbReference type="ARBA" id="ARBA00022679"/>
    </source>
</evidence>
<dbReference type="PANTHER" id="PTHR43464">
    <property type="entry name" value="METHYLTRANSFERASE"/>
    <property type="match status" value="1"/>
</dbReference>
<dbReference type="InterPro" id="IPR013216">
    <property type="entry name" value="Methyltransf_11"/>
</dbReference>
<keyword evidence="3" id="KW-0949">S-adenosyl-L-methionine</keyword>
<dbReference type="AlphaFoldDB" id="A0A0N0IX30"/>